<keyword evidence="9" id="KW-0288">FMN</keyword>
<feature type="domain" description="Dihydroorotate dehydrogenase catalytic" evidence="15">
    <location>
        <begin position="50"/>
        <end position="352"/>
    </location>
</feature>
<evidence type="ECO:0000313" key="16">
    <source>
        <dbReference type="EMBL" id="OGZ52440.1"/>
    </source>
</evidence>
<keyword evidence="8" id="KW-0285">Flavoprotein</keyword>
<comment type="pathway">
    <text evidence="4">Pyrimidine metabolism; UMP biosynthesis via de novo pathway; orotate from (S)-dihydroorotate (quinone route): step 1/1.</text>
</comment>
<organism evidence="16 17">
    <name type="scientific">Candidatus Ryanbacteria bacterium RIFCSPLOWO2_01_FULL_48_26</name>
    <dbReference type="NCBI Taxonomy" id="1802126"/>
    <lineage>
        <taxon>Bacteria</taxon>
        <taxon>Candidatus Ryaniibacteriota</taxon>
    </lineage>
</organism>
<dbReference type="PROSITE" id="PS00912">
    <property type="entry name" value="DHODEHASE_2"/>
    <property type="match status" value="1"/>
</dbReference>
<evidence type="ECO:0000256" key="9">
    <source>
        <dbReference type="ARBA" id="ARBA00022643"/>
    </source>
</evidence>
<sequence>MYKTLVRPTRFMMGPENAHKLALQALARLGKTYSARMLVKRFYTVENLRLSQKLFDHTFPNPVGLAAGMDKSGIALLGFEALGFGHLEMGGITRYRQDGNPLPRLFLIEEDEAIINRMGFNNPGAKITALRLSQTQGPIVPLGINIGKSKAVPPENIKEVVEDYLYTLRALYEYGDFFTLNVSSPNTPNLRKLQAQESLRAIATAAVNESKKLAGEGRFQHKPKPILVKIAPDLTLEEIDDILEVTQSAGLAGIIAVNTTTARTGLTSKRAIIQEIGGLSGKPLKRRALEIVGHIRAQCPTLPIIGVGGISSGEDAYNMLRAGANIIQIFTGLVYEGLGLPKRINQELLKFMDRDGISCIKDIREMSLSVTR</sequence>
<evidence type="ECO:0000256" key="5">
    <source>
        <dbReference type="ARBA" id="ARBA00005359"/>
    </source>
</evidence>
<dbReference type="EMBL" id="MHNW01000047">
    <property type="protein sequence ID" value="OGZ52440.1"/>
    <property type="molecule type" value="Genomic_DNA"/>
</dbReference>
<dbReference type="EC" id="1.3.5.2" evidence="6 14"/>
<evidence type="ECO:0000256" key="11">
    <source>
        <dbReference type="ARBA" id="ARBA00023002"/>
    </source>
</evidence>
<comment type="similarity">
    <text evidence="5">Belongs to the dihydroorotate dehydrogenase family. Type 2 subfamily.</text>
</comment>
<name>A0A1G2GQN2_9BACT</name>
<evidence type="ECO:0000256" key="14">
    <source>
        <dbReference type="NCBIfam" id="TIGR01036"/>
    </source>
</evidence>
<dbReference type="PANTHER" id="PTHR48109:SF4">
    <property type="entry name" value="DIHYDROOROTATE DEHYDROGENASE (QUINONE), MITOCHONDRIAL"/>
    <property type="match status" value="1"/>
</dbReference>
<dbReference type="NCBIfam" id="NF003652">
    <property type="entry name" value="PRK05286.2-5"/>
    <property type="match status" value="1"/>
</dbReference>
<evidence type="ECO:0000256" key="6">
    <source>
        <dbReference type="ARBA" id="ARBA00012791"/>
    </source>
</evidence>
<dbReference type="Gene3D" id="3.20.20.70">
    <property type="entry name" value="Aldolase class I"/>
    <property type="match status" value="1"/>
</dbReference>
<gene>
    <name evidence="16" type="ORF">A3B25_01965</name>
</gene>
<evidence type="ECO:0000256" key="1">
    <source>
        <dbReference type="ARBA" id="ARBA00001917"/>
    </source>
</evidence>
<comment type="cofactor">
    <cofactor evidence="1">
        <name>FMN</name>
        <dbReference type="ChEBI" id="CHEBI:58210"/>
    </cofactor>
</comment>
<keyword evidence="10" id="KW-0665">Pyrimidine biosynthesis</keyword>
<dbReference type="GO" id="GO:0006207">
    <property type="term" value="P:'de novo' pyrimidine nucleobase biosynthetic process"/>
    <property type="evidence" value="ECO:0007669"/>
    <property type="project" value="UniProtKB-UniRule"/>
</dbReference>
<evidence type="ECO:0000313" key="17">
    <source>
        <dbReference type="Proteomes" id="UP000179106"/>
    </source>
</evidence>
<protein>
    <recommendedName>
        <fullName evidence="7 14">Dihydroorotate dehydrogenase (quinone)</fullName>
        <ecNumber evidence="6 14">1.3.5.2</ecNumber>
    </recommendedName>
</protein>
<evidence type="ECO:0000256" key="12">
    <source>
        <dbReference type="ARBA" id="ARBA00023136"/>
    </source>
</evidence>
<dbReference type="GO" id="GO:0044205">
    <property type="term" value="P:'de novo' UMP biosynthetic process"/>
    <property type="evidence" value="ECO:0007669"/>
    <property type="project" value="UniProtKB-UniPathway"/>
</dbReference>
<comment type="caution">
    <text evidence="16">The sequence shown here is derived from an EMBL/GenBank/DDBJ whole genome shotgun (WGS) entry which is preliminary data.</text>
</comment>
<dbReference type="SUPFAM" id="SSF51395">
    <property type="entry name" value="FMN-linked oxidoreductases"/>
    <property type="match status" value="1"/>
</dbReference>
<evidence type="ECO:0000256" key="7">
    <source>
        <dbReference type="ARBA" id="ARBA00018366"/>
    </source>
</evidence>
<evidence type="ECO:0000259" key="15">
    <source>
        <dbReference type="Pfam" id="PF01180"/>
    </source>
</evidence>
<dbReference type="PROSITE" id="PS00911">
    <property type="entry name" value="DHODEHASE_1"/>
    <property type="match status" value="1"/>
</dbReference>
<dbReference type="AlphaFoldDB" id="A0A1G2GQN2"/>
<evidence type="ECO:0000256" key="10">
    <source>
        <dbReference type="ARBA" id="ARBA00022975"/>
    </source>
</evidence>
<evidence type="ECO:0000256" key="2">
    <source>
        <dbReference type="ARBA" id="ARBA00003125"/>
    </source>
</evidence>
<dbReference type="UniPathway" id="UPA00070">
    <property type="reaction ID" value="UER00946"/>
</dbReference>
<dbReference type="CDD" id="cd04738">
    <property type="entry name" value="DHOD_2_like"/>
    <property type="match status" value="1"/>
</dbReference>
<comment type="function">
    <text evidence="2">Catalyzes the conversion of dihydroorotate to orotate with quinone as electron acceptor.</text>
</comment>
<comment type="catalytic activity">
    <reaction evidence="13">
        <text>(S)-dihydroorotate + a quinone = orotate + a quinol</text>
        <dbReference type="Rhea" id="RHEA:30187"/>
        <dbReference type="ChEBI" id="CHEBI:24646"/>
        <dbReference type="ChEBI" id="CHEBI:30839"/>
        <dbReference type="ChEBI" id="CHEBI:30864"/>
        <dbReference type="ChEBI" id="CHEBI:132124"/>
        <dbReference type="EC" id="1.3.5.2"/>
    </reaction>
</comment>
<dbReference type="Pfam" id="PF01180">
    <property type="entry name" value="DHO_dh"/>
    <property type="match status" value="1"/>
</dbReference>
<evidence type="ECO:0000256" key="4">
    <source>
        <dbReference type="ARBA" id="ARBA00005161"/>
    </source>
</evidence>
<keyword evidence="11" id="KW-0560">Oxidoreductase</keyword>
<reference evidence="16 17" key="1">
    <citation type="journal article" date="2016" name="Nat. Commun.">
        <title>Thousands of microbial genomes shed light on interconnected biogeochemical processes in an aquifer system.</title>
        <authorList>
            <person name="Anantharaman K."/>
            <person name="Brown C.T."/>
            <person name="Hug L.A."/>
            <person name="Sharon I."/>
            <person name="Castelle C.J."/>
            <person name="Probst A.J."/>
            <person name="Thomas B.C."/>
            <person name="Singh A."/>
            <person name="Wilkins M.J."/>
            <person name="Karaoz U."/>
            <person name="Brodie E.L."/>
            <person name="Williams K.H."/>
            <person name="Hubbard S.S."/>
            <person name="Banfield J.F."/>
        </authorList>
    </citation>
    <scope>NUCLEOTIDE SEQUENCE [LARGE SCALE GENOMIC DNA]</scope>
</reference>
<evidence type="ECO:0000256" key="3">
    <source>
        <dbReference type="ARBA" id="ARBA00004370"/>
    </source>
</evidence>
<dbReference type="NCBIfam" id="TIGR01036">
    <property type="entry name" value="pyrD_sub2"/>
    <property type="match status" value="1"/>
</dbReference>
<evidence type="ECO:0000256" key="13">
    <source>
        <dbReference type="ARBA" id="ARBA00048639"/>
    </source>
</evidence>
<dbReference type="InterPro" id="IPR001295">
    <property type="entry name" value="Dihydroorotate_DH_CS"/>
</dbReference>
<evidence type="ECO:0000256" key="8">
    <source>
        <dbReference type="ARBA" id="ARBA00022630"/>
    </source>
</evidence>
<dbReference type="STRING" id="1802126.A3B25_01965"/>
<dbReference type="Proteomes" id="UP000179106">
    <property type="component" value="Unassembled WGS sequence"/>
</dbReference>
<dbReference type="InterPro" id="IPR005720">
    <property type="entry name" value="Dihydroorotate_DH_cat"/>
</dbReference>
<dbReference type="GO" id="GO:0005737">
    <property type="term" value="C:cytoplasm"/>
    <property type="evidence" value="ECO:0007669"/>
    <property type="project" value="InterPro"/>
</dbReference>
<dbReference type="InterPro" id="IPR005719">
    <property type="entry name" value="Dihydroorotate_DH_2"/>
</dbReference>
<dbReference type="InterPro" id="IPR013785">
    <property type="entry name" value="Aldolase_TIM"/>
</dbReference>
<dbReference type="InterPro" id="IPR050074">
    <property type="entry name" value="DHO_dehydrogenase"/>
</dbReference>
<accession>A0A1G2GQN2</accession>
<dbReference type="GO" id="GO:0106430">
    <property type="term" value="F:dihydroorotate dehydrogenase (quinone) activity"/>
    <property type="evidence" value="ECO:0007669"/>
    <property type="project" value="UniProtKB-EC"/>
</dbReference>
<dbReference type="GO" id="GO:0005886">
    <property type="term" value="C:plasma membrane"/>
    <property type="evidence" value="ECO:0007669"/>
    <property type="project" value="TreeGrafter"/>
</dbReference>
<proteinExistence type="inferred from homology"/>
<comment type="subcellular location">
    <subcellularLocation>
        <location evidence="3">Membrane</location>
    </subcellularLocation>
</comment>
<keyword evidence="12" id="KW-0472">Membrane</keyword>
<dbReference type="PANTHER" id="PTHR48109">
    <property type="entry name" value="DIHYDROOROTATE DEHYDROGENASE (QUINONE), MITOCHONDRIAL-RELATED"/>
    <property type="match status" value="1"/>
</dbReference>